<evidence type="ECO:0008006" key="5">
    <source>
        <dbReference type="Google" id="ProtNLM"/>
    </source>
</evidence>
<comment type="similarity">
    <text evidence="1">Belongs to the UPF0065 (bug) family.</text>
</comment>
<proteinExistence type="inferred from homology"/>
<accession>A0A446CTU7</accession>
<dbReference type="RefSeq" id="WP_129530095.1">
    <property type="nucleotide sequence ID" value="NZ_UFQB01000028.1"/>
</dbReference>
<dbReference type="SUPFAM" id="SSF53850">
    <property type="entry name" value="Periplasmic binding protein-like II"/>
    <property type="match status" value="1"/>
</dbReference>
<evidence type="ECO:0000313" key="3">
    <source>
        <dbReference type="EMBL" id="SSW71296.1"/>
    </source>
</evidence>
<gene>
    <name evidence="3" type="ORF">AGI3411_05054</name>
</gene>
<keyword evidence="4" id="KW-1185">Reference proteome</keyword>
<dbReference type="Pfam" id="PF03401">
    <property type="entry name" value="TctC"/>
    <property type="match status" value="1"/>
</dbReference>
<dbReference type="PANTHER" id="PTHR42928:SF5">
    <property type="entry name" value="BLR1237 PROTEIN"/>
    <property type="match status" value="1"/>
</dbReference>
<dbReference type="InterPro" id="IPR042100">
    <property type="entry name" value="Bug_dom1"/>
</dbReference>
<dbReference type="PANTHER" id="PTHR42928">
    <property type="entry name" value="TRICARBOXYLATE-BINDING PROTEIN"/>
    <property type="match status" value="1"/>
</dbReference>
<dbReference type="PIRSF" id="PIRSF017082">
    <property type="entry name" value="YflP"/>
    <property type="match status" value="1"/>
</dbReference>
<dbReference type="InterPro" id="IPR005064">
    <property type="entry name" value="BUG"/>
</dbReference>
<dbReference type="AlphaFoldDB" id="A0A446CTU7"/>
<dbReference type="EMBL" id="UFQB01000028">
    <property type="protein sequence ID" value="SSW71296.1"/>
    <property type="molecule type" value="Genomic_DNA"/>
</dbReference>
<protein>
    <recommendedName>
        <fullName evidence="5">Tripartite tricarboxylate transporter family receptor</fullName>
    </recommendedName>
</protein>
<dbReference type="OrthoDB" id="8678477at2"/>
<dbReference type="Proteomes" id="UP000289184">
    <property type="component" value="Unassembled WGS sequence"/>
</dbReference>
<evidence type="ECO:0000256" key="2">
    <source>
        <dbReference type="SAM" id="SignalP"/>
    </source>
</evidence>
<dbReference type="Gene3D" id="3.40.190.10">
    <property type="entry name" value="Periplasmic binding protein-like II"/>
    <property type="match status" value="1"/>
</dbReference>
<dbReference type="Gene3D" id="3.40.190.150">
    <property type="entry name" value="Bordetella uptake gene, domain 1"/>
    <property type="match status" value="1"/>
</dbReference>
<evidence type="ECO:0000313" key="4">
    <source>
        <dbReference type="Proteomes" id="UP000289184"/>
    </source>
</evidence>
<reference evidence="3 4" key="1">
    <citation type="submission" date="2018-07" db="EMBL/GenBank/DDBJ databases">
        <authorList>
            <person name="Peeters C."/>
        </authorList>
    </citation>
    <scope>NUCLEOTIDE SEQUENCE [LARGE SCALE GENOMIC DNA]</scope>
    <source>
        <strain evidence="3 4">LMG 3411</strain>
    </source>
</reference>
<evidence type="ECO:0000256" key="1">
    <source>
        <dbReference type="ARBA" id="ARBA00006987"/>
    </source>
</evidence>
<sequence>MFKKILSAGLLSLAALGAARAEGPVRLIIAFPPGGPVDLVGRVLAEQLGKELKQQVIVENKAGANGNIAAAYVAKAPADGSVLFLTSVGAVAISPALYKDLPYDPARDFAPVSKVVNNATVFVVNPSNPAADAADFVKKSQAAAQSVAIGSSGIGSIPHLTLEMFADASKANVMHVPYKGAAPVINDVMGNQVSGFFGDVPGLIGHIQGGKLKALGIAAATRHPLLPDVKTLAEQGIPGVESNNWYGIVAPAATPPATIDKLNQAVRAALGAESVRARLEKFGAQAAPGSPQELAALIASDREKWTALIQRKNIRPE</sequence>
<name>A0A446CTU7_9BURK</name>
<feature type="chain" id="PRO_5019522592" description="Tripartite tricarboxylate transporter family receptor" evidence="2">
    <location>
        <begin position="22"/>
        <end position="317"/>
    </location>
</feature>
<keyword evidence="2" id="KW-0732">Signal</keyword>
<feature type="signal peptide" evidence="2">
    <location>
        <begin position="1"/>
        <end position="21"/>
    </location>
</feature>
<organism evidence="3 4">
    <name type="scientific">Achromobacter agilis</name>
    <dbReference type="NCBI Taxonomy" id="1353888"/>
    <lineage>
        <taxon>Bacteria</taxon>
        <taxon>Pseudomonadati</taxon>
        <taxon>Pseudomonadota</taxon>
        <taxon>Betaproteobacteria</taxon>
        <taxon>Burkholderiales</taxon>
        <taxon>Alcaligenaceae</taxon>
        <taxon>Achromobacter</taxon>
    </lineage>
</organism>